<comment type="subunit">
    <text evidence="4">Homodimer; the beta-strands of each monomer intercalate to form a hydrophobic core, while the alpha-helices form wings that extend away from the core.</text>
</comment>
<dbReference type="SUPFAM" id="SSF117130">
    <property type="entry name" value="CsrA-like"/>
    <property type="match status" value="1"/>
</dbReference>
<comment type="similarity">
    <text evidence="4">Belongs to the CsrA/RsmA family.</text>
</comment>
<dbReference type="InterPro" id="IPR036107">
    <property type="entry name" value="CsrA_sf"/>
</dbReference>
<dbReference type="RefSeq" id="WP_145376761.1">
    <property type="nucleotide sequence ID" value="NZ_CAXBED010000084.1"/>
</dbReference>
<dbReference type="GO" id="GO:0044781">
    <property type="term" value="P:bacterial-type flagellum organization"/>
    <property type="evidence" value="ECO:0007669"/>
    <property type="project" value="UniProtKB-KW"/>
</dbReference>
<dbReference type="InterPro" id="IPR003751">
    <property type="entry name" value="CsrA"/>
</dbReference>
<dbReference type="GO" id="GO:0006109">
    <property type="term" value="P:regulation of carbohydrate metabolic process"/>
    <property type="evidence" value="ECO:0007669"/>
    <property type="project" value="InterPro"/>
</dbReference>
<evidence type="ECO:0000313" key="6">
    <source>
        <dbReference type="Proteomes" id="UP000319383"/>
    </source>
</evidence>
<dbReference type="GO" id="GO:0005829">
    <property type="term" value="C:cytosol"/>
    <property type="evidence" value="ECO:0007669"/>
    <property type="project" value="TreeGrafter"/>
</dbReference>
<keyword evidence="4" id="KW-0678">Repressor</keyword>
<evidence type="ECO:0000256" key="1">
    <source>
        <dbReference type="ARBA" id="ARBA00022490"/>
    </source>
</evidence>
<keyword evidence="2 4" id="KW-0810">Translation regulation</keyword>
<dbReference type="OrthoDB" id="289081at2"/>
<keyword evidence="3 4" id="KW-0694">RNA-binding</keyword>
<protein>
    <recommendedName>
        <fullName evidence="4">Translational regulator CsrA</fullName>
    </recommendedName>
</protein>
<dbReference type="PANTHER" id="PTHR34984">
    <property type="entry name" value="CARBON STORAGE REGULATOR"/>
    <property type="match status" value="1"/>
</dbReference>
<dbReference type="Pfam" id="PF02599">
    <property type="entry name" value="CsrA"/>
    <property type="match status" value="1"/>
</dbReference>
<dbReference type="AlphaFoldDB" id="A0A517ZPI7"/>
<gene>
    <name evidence="4" type="primary">csrA</name>
    <name evidence="5" type="ORF">Mal52_28750</name>
</gene>
<dbReference type="Gene3D" id="2.60.40.4380">
    <property type="entry name" value="Translational regulator CsrA"/>
    <property type="match status" value="1"/>
</dbReference>
<dbReference type="Proteomes" id="UP000319383">
    <property type="component" value="Chromosome"/>
</dbReference>
<dbReference type="GO" id="GO:0048027">
    <property type="term" value="F:mRNA 5'-UTR binding"/>
    <property type="evidence" value="ECO:0007669"/>
    <property type="project" value="UniProtKB-UniRule"/>
</dbReference>
<dbReference type="GO" id="GO:1902208">
    <property type="term" value="P:regulation of bacterial-type flagellum assembly"/>
    <property type="evidence" value="ECO:0007669"/>
    <property type="project" value="UniProtKB-UniRule"/>
</dbReference>
<dbReference type="GO" id="GO:0006402">
    <property type="term" value="P:mRNA catabolic process"/>
    <property type="evidence" value="ECO:0007669"/>
    <property type="project" value="InterPro"/>
</dbReference>
<reference evidence="5 6" key="1">
    <citation type="submission" date="2019-02" db="EMBL/GenBank/DDBJ databases">
        <title>Deep-cultivation of Planctomycetes and their phenomic and genomic characterization uncovers novel biology.</title>
        <authorList>
            <person name="Wiegand S."/>
            <person name="Jogler M."/>
            <person name="Boedeker C."/>
            <person name="Pinto D."/>
            <person name="Vollmers J."/>
            <person name="Rivas-Marin E."/>
            <person name="Kohn T."/>
            <person name="Peeters S.H."/>
            <person name="Heuer A."/>
            <person name="Rast P."/>
            <person name="Oberbeckmann S."/>
            <person name="Bunk B."/>
            <person name="Jeske O."/>
            <person name="Meyerdierks A."/>
            <person name="Storesund J.E."/>
            <person name="Kallscheuer N."/>
            <person name="Luecker S."/>
            <person name="Lage O.M."/>
            <person name="Pohl T."/>
            <person name="Merkel B.J."/>
            <person name="Hornburger P."/>
            <person name="Mueller R.-W."/>
            <person name="Bruemmer F."/>
            <person name="Labrenz M."/>
            <person name="Spormann A.M."/>
            <person name="Op den Camp H."/>
            <person name="Overmann J."/>
            <person name="Amann R."/>
            <person name="Jetten M.S.M."/>
            <person name="Mascher T."/>
            <person name="Medema M.H."/>
            <person name="Devos D.P."/>
            <person name="Kaster A.-K."/>
            <person name="Ovreas L."/>
            <person name="Rohde M."/>
            <person name="Galperin M.Y."/>
            <person name="Jogler C."/>
        </authorList>
    </citation>
    <scope>NUCLEOTIDE SEQUENCE [LARGE SCALE GENOMIC DNA]</scope>
    <source>
        <strain evidence="5 6">Mal52</strain>
    </source>
</reference>
<comment type="function">
    <text evidence="4">A translational regulator that binds mRNA to regulate translation initiation and/or mRNA stability. Usually binds in the 5'-UTR at or near the Shine-Dalgarno sequence preventing ribosome-binding, thus repressing translation. Its main target seems to be the major flagellin gene, while its function is anatagonized by FliW.</text>
</comment>
<dbReference type="KEGG" id="sdyn:Mal52_28750"/>
<sequence length="76" mass="8240">MLVLSRKKNESIVINGCIRVTVVDTGNNTVRIGIDAPRDVEILRSELLTTENVAPQKPLAVTAPVTHLEGLCDFAI</sequence>
<organism evidence="5 6">
    <name type="scientific">Symmachiella dynata</name>
    <dbReference type="NCBI Taxonomy" id="2527995"/>
    <lineage>
        <taxon>Bacteria</taxon>
        <taxon>Pseudomonadati</taxon>
        <taxon>Planctomycetota</taxon>
        <taxon>Planctomycetia</taxon>
        <taxon>Planctomycetales</taxon>
        <taxon>Planctomycetaceae</taxon>
        <taxon>Symmachiella</taxon>
    </lineage>
</organism>
<dbReference type="HAMAP" id="MF_00167">
    <property type="entry name" value="CsrA"/>
    <property type="match status" value="1"/>
</dbReference>
<evidence type="ECO:0000256" key="4">
    <source>
        <dbReference type="HAMAP-Rule" id="MF_00167"/>
    </source>
</evidence>
<evidence type="ECO:0000313" key="5">
    <source>
        <dbReference type="EMBL" id="QDU44394.1"/>
    </source>
</evidence>
<dbReference type="PANTHER" id="PTHR34984:SF1">
    <property type="entry name" value="CARBON STORAGE REGULATOR"/>
    <property type="match status" value="1"/>
</dbReference>
<dbReference type="GO" id="GO:0045947">
    <property type="term" value="P:negative regulation of translational initiation"/>
    <property type="evidence" value="ECO:0007669"/>
    <property type="project" value="UniProtKB-UniRule"/>
</dbReference>
<keyword evidence="6" id="KW-1185">Reference proteome</keyword>
<proteinExistence type="inferred from homology"/>
<dbReference type="EMBL" id="CP036276">
    <property type="protein sequence ID" value="QDU44394.1"/>
    <property type="molecule type" value="Genomic_DNA"/>
</dbReference>
<keyword evidence="1 4" id="KW-0963">Cytoplasm</keyword>
<name>A0A517ZPI7_9PLAN</name>
<comment type="subcellular location">
    <subcellularLocation>
        <location evidence="4">Cytoplasm</location>
    </subcellularLocation>
</comment>
<accession>A0A517ZPI7</accession>
<keyword evidence="4" id="KW-1005">Bacterial flagellum biogenesis</keyword>
<evidence type="ECO:0000256" key="2">
    <source>
        <dbReference type="ARBA" id="ARBA00022845"/>
    </source>
</evidence>
<evidence type="ECO:0000256" key="3">
    <source>
        <dbReference type="ARBA" id="ARBA00022884"/>
    </source>
</evidence>